<keyword evidence="5" id="KW-1185">Reference proteome</keyword>
<organism evidence="4 5">
    <name type="scientific">Ignavigranum ruoffiae</name>
    <dbReference type="NCBI Taxonomy" id="89093"/>
    <lineage>
        <taxon>Bacteria</taxon>
        <taxon>Bacillati</taxon>
        <taxon>Bacillota</taxon>
        <taxon>Bacilli</taxon>
        <taxon>Lactobacillales</taxon>
        <taxon>Aerococcaceae</taxon>
        <taxon>Ignavigranum</taxon>
    </lineage>
</organism>
<dbReference type="EMBL" id="FOEN01000007">
    <property type="protein sequence ID" value="SEQ27179.1"/>
    <property type="molecule type" value="Genomic_DNA"/>
</dbReference>
<dbReference type="SMART" id="SM00849">
    <property type="entry name" value="Lactamase_B"/>
    <property type="match status" value="1"/>
</dbReference>
<feature type="domain" description="Metallo-beta-lactamase" evidence="3">
    <location>
        <begin position="7"/>
        <end position="192"/>
    </location>
</feature>
<dbReference type="GO" id="GO:0016787">
    <property type="term" value="F:hydrolase activity"/>
    <property type="evidence" value="ECO:0007669"/>
    <property type="project" value="UniProtKB-UniRule"/>
</dbReference>
<evidence type="ECO:0000256" key="1">
    <source>
        <dbReference type="ARBA" id="ARBA00022801"/>
    </source>
</evidence>
<evidence type="ECO:0000313" key="5">
    <source>
        <dbReference type="Proteomes" id="UP000198833"/>
    </source>
</evidence>
<evidence type="ECO:0000259" key="3">
    <source>
        <dbReference type="SMART" id="SM00849"/>
    </source>
</evidence>
<dbReference type="InterPro" id="IPR050114">
    <property type="entry name" value="UPF0173_UPF0282_UlaG_hydrolase"/>
</dbReference>
<dbReference type="InterPro" id="IPR001279">
    <property type="entry name" value="Metallo-B-lactamas"/>
</dbReference>
<proteinExistence type="inferred from homology"/>
<gene>
    <name evidence="4" type="ORF">SAMN04488558_10788</name>
</gene>
<dbReference type="SUPFAM" id="SSF56281">
    <property type="entry name" value="Metallo-hydrolase/oxidoreductase"/>
    <property type="match status" value="1"/>
</dbReference>
<dbReference type="PANTHER" id="PTHR43546">
    <property type="entry name" value="UPF0173 METAL-DEPENDENT HYDROLASE MJ1163-RELATED"/>
    <property type="match status" value="1"/>
</dbReference>
<comment type="similarity">
    <text evidence="2">Belongs to the UPF0173 family.</text>
</comment>
<dbReference type="OrthoDB" id="9789133at2"/>
<dbReference type="Proteomes" id="UP000198833">
    <property type="component" value="Unassembled WGS sequence"/>
</dbReference>
<dbReference type="InterPro" id="IPR022877">
    <property type="entry name" value="UPF0173"/>
</dbReference>
<dbReference type="NCBIfam" id="NF001911">
    <property type="entry name" value="PRK00685.1"/>
    <property type="match status" value="1"/>
</dbReference>
<dbReference type="STRING" id="89093.SAMN04488558_10788"/>
<dbReference type="Pfam" id="PF12706">
    <property type="entry name" value="Lactamase_B_2"/>
    <property type="match status" value="1"/>
</dbReference>
<dbReference type="AlphaFoldDB" id="A0A1H9ENF8"/>
<dbReference type="Gene3D" id="3.60.15.10">
    <property type="entry name" value="Ribonuclease Z/Hydroxyacylglutathione hydrolase-like"/>
    <property type="match status" value="1"/>
</dbReference>
<sequence>MKVSYHNHSVVQVFPNSGHRLIIDPFIEGNEGTDLEVEQVKVDYILLTHAHSDHFGDTVAIAKANQALVICNVELAGYLASQGVQCHGMQPGGSHRFDFGRVTFTQAIHGSSLEIDGLPVTLGLAAGIIIEADDQVLYHLGDTALFSDLKLYGDLFDIDLALIPIGDNFTMGPRDALLAAQWLKAKHVMPVHYNTFPLIKQDPQAFVASLPDGQGLLTDIGEVIEL</sequence>
<keyword evidence="1 2" id="KW-0378">Hydrolase</keyword>
<dbReference type="InterPro" id="IPR036866">
    <property type="entry name" value="RibonucZ/Hydroxyglut_hydro"/>
</dbReference>
<evidence type="ECO:0000313" key="4">
    <source>
        <dbReference type="EMBL" id="SEQ27179.1"/>
    </source>
</evidence>
<accession>A0A1H9ENF8</accession>
<dbReference type="HAMAP" id="MF_00457">
    <property type="entry name" value="UPF0173"/>
    <property type="match status" value="1"/>
</dbReference>
<name>A0A1H9ENF8_9LACT</name>
<protein>
    <recommendedName>
        <fullName evidence="2">UPF0173 metal-dependent hydrolase SAMN04488558_10788</fullName>
    </recommendedName>
</protein>
<dbReference type="PANTHER" id="PTHR43546:SF3">
    <property type="entry name" value="UPF0173 METAL-DEPENDENT HYDROLASE MJ1163"/>
    <property type="match status" value="1"/>
</dbReference>
<reference evidence="4 5" key="1">
    <citation type="submission" date="2016-10" db="EMBL/GenBank/DDBJ databases">
        <authorList>
            <person name="de Groot N.N."/>
        </authorList>
    </citation>
    <scope>NUCLEOTIDE SEQUENCE [LARGE SCALE GENOMIC DNA]</scope>
    <source>
        <strain evidence="4 5">DSM 15695</strain>
    </source>
</reference>
<evidence type="ECO:0000256" key="2">
    <source>
        <dbReference type="HAMAP-Rule" id="MF_00457"/>
    </source>
</evidence>
<dbReference type="RefSeq" id="WP_092572062.1">
    <property type="nucleotide sequence ID" value="NZ_FOEN01000007.1"/>
</dbReference>